<dbReference type="EMBL" id="CAXIEN010000160">
    <property type="protein sequence ID" value="CAL1282718.1"/>
    <property type="molecule type" value="Genomic_DNA"/>
</dbReference>
<keyword evidence="3" id="KW-1185">Reference proteome</keyword>
<gene>
    <name evidence="2" type="ORF">LARSCL_LOCUS12224</name>
</gene>
<proteinExistence type="predicted"/>
<organism evidence="2 3">
    <name type="scientific">Larinioides sclopetarius</name>
    <dbReference type="NCBI Taxonomy" id="280406"/>
    <lineage>
        <taxon>Eukaryota</taxon>
        <taxon>Metazoa</taxon>
        <taxon>Ecdysozoa</taxon>
        <taxon>Arthropoda</taxon>
        <taxon>Chelicerata</taxon>
        <taxon>Arachnida</taxon>
        <taxon>Araneae</taxon>
        <taxon>Araneomorphae</taxon>
        <taxon>Entelegynae</taxon>
        <taxon>Araneoidea</taxon>
        <taxon>Araneidae</taxon>
        <taxon>Larinioides</taxon>
    </lineage>
</organism>
<dbReference type="Proteomes" id="UP001497382">
    <property type="component" value="Unassembled WGS sequence"/>
</dbReference>
<protein>
    <submittedName>
        <fullName evidence="2">Uncharacterized protein</fullName>
    </submittedName>
</protein>
<reference evidence="2 3" key="1">
    <citation type="submission" date="2024-04" db="EMBL/GenBank/DDBJ databases">
        <authorList>
            <person name="Rising A."/>
            <person name="Reimegard J."/>
            <person name="Sonavane S."/>
            <person name="Akerstrom W."/>
            <person name="Nylinder S."/>
            <person name="Hedman E."/>
            <person name="Kallberg Y."/>
        </authorList>
    </citation>
    <scope>NUCLEOTIDE SEQUENCE [LARGE SCALE GENOMIC DNA]</scope>
</reference>
<dbReference type="AlphaFoldDB" id="A0AAV2AFI5"/>
<sequence length="126" mass="13767">MEDMVAMRLQLVQQLGEAVATMANDVEKIYMVCSILLLFFLSHSVTGHFLGGSDVYRLLRGIDVGRGGLSGRAFGRTQEANINFRRQGYSAECSDHASNPVALPYLPVNSPFPVVTQNPTSKCNTT</sequence>
<evidence type="ECO:0000256" key="1">
    <source>
        <dbReference type="SAM" id="Phobius"/>
    </source>
</evidence>
<evidence type="ECO:0000313" key="3">
    <source>
        <dbReference type="Proteomes" id="UP001497382"/>
    </source>
</evidence>
<comment type="caution">
    <text evidence="2">The sequence shown here is derived from an EMBL/GenBank/DDBJ whole genome shotgun (WGS) entry which is preliminary data.</text>
</comment>
<evidence type="ECO:0000313" key="2">
    <source>
        <dbReference type="EMBL" id="CAL1282718.1"/>
    </source>
</evidence>
<keyword evidence="1" id="KW-0472">Membrane</keyword>
<accession>A0AAV2AFI5</accession>
<keyword evidence="1" id="KW-1133">Transmembrane helix</keyword>
<keyword evidence="1" id="KW-0812">Transmembrane</keyword>
<feature type="transmembrane region" description="Helical" evidence="1">
    <location>
        <begin position="29"/>
        <end position="50"/>
    </location>
</feature>
<name>A0AAV2AFI5_9ARAC</name>